<protein>
    <submittedName>
        <fullName evidence="2">Uncharacterized protein</fullName>
    </submittedName>
</protein>
<dbReference type="Proteomes" id="UP000595374">
    <property type="component" value="Chromosome"/>
</dbReference>
<name>A0A7T3ZZ21_9MICO</name>
<dbReference type="EMBL" id="CP065989">
    <property type="protein sequence ID" value="QQB14323.1"/>
    <property type="molecule type" value="Genomic_DNA"/>
</dbReference>
<proteinExistence type="predicted"/>
<dbReference type="AlphaFoldDB" id="A0A7T3ZZ21"/>
<accession>A0A7T3ZZ21</accession>
<evidence type="ECO:0000313" key="2">
    <source>
        <dbReference type="EMBL" id="QQB14323.1"/>
    </source>
</evidence>
<organism evidence="2 3">
    <name type="scientific">Brevibacterium casei</name>
    <dbReference type="NCBI Taxonomy" id="33889"/>
    <lineage>
        <taxon>Bacteria</taxon>
        <taxon>Bacillati</taxon>
        <taxon>Actinomycetota</taxon>
        <taxon>Actinomycetes</taxon>
        <taxon>Micrococcales</taxon>
        <taxon>Brevibacteriaceae</taxon>
        <taxon>Brevibacterium</taxon>
    </lineage>
</organism>
<feature type="region of interest" description="Disordered" evidence="1">
    <location>
        <begin position="45"/>
        <end position="71"/>
    </location>
</feature>
<reference evidence="2 3" key="1">
    <citation type="submission" date="2020-12" db="EMBL/GenBank/DDBJ databases">
        <title>FDA dAtabase for Regulatory Grade micrObial Sequences (FDA-ARGOS): Supporting development and validation of Infectious Disease Dx tests.</title>
        <authorList>
            <person name="Sproer C."/>
            <person name="Gronow S."/>
            <person name="Severitt S."/>
            <person name="Schroder I."/>
            <person name="Tallon L."/>
            <person name="Sadzewicz L."/>
            <person name="Zhao X."/>
            <person name="Boylan J."/>
            <person name="Ott S."/>
            <person name="Bowen H."/>
            <person name="Vavikolanu K."/>
            <person name="Mehta A."/>
            <person name="Aluvathingal J."/>
            <person name="Nadendla S."/>
            <person name="Lowell S."/>
            <person name="Myers T."/>
            <person name="Yan Y."/>
            <person name="Sichtig H."/>
        </authorList>
    </citation>
    <scope>NUCLEOTIDE SEQUENCE [LARGE SCALE GENOMIC DNA]</scope>
    <source>
        <strain evidence="2 3">FDAARGOS_990</strain>
    </source>
</reference>
<sequence length="71" mass="7284">MRHVRCRAHPVIGSVLAEAGEAVVTAVRSGGRLGGMPPFTPASCPWSRPRSAPGHGRAVGPVTSAGERGTR</sequence>
<gene>
    <name evidence="2" type="ORF">I6H47_16545</name>
</gene>
<evidence type="ECO:0000256" key="1">
    <source>
        <dbReference type="SAM" id="MobiDB-lite"/>
    </source>
</evidence>
<dbReference type="RefSeq" id="WP_198499396.1">
    <property type="nucleotide sequence ID" value="NZ_CP065989.1"/>
</dbReference>
<evidence type="ECO:0000313" key="3">
    <source>
        <dbReference type="Proteomes" id="UP000595374"/>
    </source>
</evidence>